<dbReference type="Pfam" id="PF13401">
    <property type="entry name" value="AAA_22"/>
    <property type="match status" value="1"/>
</dbReference>
<name>A0A1G6CNL1_9BACT</name>
<dbReference type="SUPFAM" id="SSF52540">
    <property type="entry name" value="P-loop containing nucleoside triphosphate hydrolases"/>
    <property type="match status" value="1"/>
</dbReference>
<dbReference type="Proteomes" id="UP000198771">
    <property type="component" value="Unassembled WGS sequence"/>
</dbReference>
<accession>A0A1G6CNL1</accession>
<dbReference type="AlphaFoldDB" id="A0A1G6CNL1"/>
<dbReference type="PANTHER" id="PTHR35894">
    <property type="entry name" value="GENERAL SECRETION PATHWAY PROTEIN A-RELATED"/>
    <property type="match status" value="1"/>
</dbReference>
<evidence type="ECO:0000256" key="2">
    <source>
        <dbReference type="SAM" id="Phobius"/>
    </source>
</evidence>
<keyword evidence="2" id="KW-0472">Membrane</keyword>
<evidence type="ECO:0000313" key="5">
    <source>
        <dbReference type="Proteomes" id="UP000198771"/>
    </source>
</evidence>
<feature type="transmembrane region" description="Helical" evidence="2">
    <location>
        <begin position="283"/>
        <end position="304"/>
    </location>
</feature>
<dbReference type="PANTHER" id="PTHR35894:SF1">
    <property type="entry name" value="PHOSPHORIBULOKINASE _ URIDINE KINASE FAMILY"/>
    <property type="match status" value="1"/>
</dbReference>
<reference evidence="4 5" key="1">
    <citation type="submission" date="2016-10" db="EMBL/GenBank/DDBJ databases">
        <authorList>
            <person name="de Groot N.N."/>
        </authorList>
    </citation>
    <scope>NUCLEOTIDE SEQUENCE [LARGE SCALE GENOMIC DNA]</scope>
    <source>
        <strain evidence="4 5">ASO4-2</strain>
    </source>
</reference>
<dbReference type="InterPro" id="IPR027417">
    <property type="entry name" value="P-loop_NTPase"/>
</dbReference>
<dbReference type="Gene3D" id="3.40.50.300">
    <property type="entry name" value="P-loop containing nucleotide triphosphate hydrolases"/>
    <property type="match status" value="1"/>
</dbReference>
<dbReference type="GO" id="GO:0016887">
    <property type="term" value="F:ATP hydrolysis activity"/>
    <property type="evidence" value="ECO:0007669"/>
    <property type="project" value="InterPro"/>
</dbReference>
<evidence type="ECO:0000256" key="1">
    <source>
        <dbReference type="SAM" id="MobiDB-lite"/>
    </source>
</evidence>
<dbReference type="CDD" id="cd00009">
    <property type="entry name" value="AAA"/>
    <property type="match status" value="1"/>
</dbReference>
<dbReference type="InterPro" id="IPR052026">
    <property type="entry name" value="ExeA_AAA_ATPase_DNA-bind"/>
</dbReference>
<dbReference type="InterPro" id="IPR049945">
    <property type="entry name" value="AAA_22"/>
</dbReference>
<keyword evidence="5" id="KW-1185">Reference proteome</keyword>
<feature type="region of interest" description="Disordered" evidence="1">
    <location>
        <begin position="381"/>
        <end position="400"/>
    </location>
</feature>
<protein>
    <submittedName>
        <fullName evidence="4">General secretion pathway protein A</fullName>
    </submittedName>
</protein>
<evidence type="ECO:0000313" key="4">
    <source>
        <dbReference type="EMBL" id="SDB34315.1"/>
    </source>
</evidence>
<dbReference type="STRING" id="617002.SAMN05660653_01652"/>
<keyword evidence="2" id="KW-0812">Transmembrane</keyword>
<dbReference type="Pfam" id="PF05489">
    <property type="entry name" value="Phage_tail_X"/>
    <property type="match status" value="1"/>
</dbReference>
<sequence>MEYYSILNFDREPFSNSPDPRFFFHSRQHHECLNKIEISIRLKRGLCVILGEVGTGKSTLCRELIRRLAEDDMISTHLIMDPLYASDSRFLSAVSEAVTGIDAGDADEWTLKERIKHHLFQEGVEKGRTVTLIIDEGQKIRETSLEFLREFLNYETNDHKLVQIVIFAQSEFADMVNKFPNFADRVNLTYRLGPLSLRDTARMIRSRLALSGGQAKSAELFTPLALWAIHRATKGYPRRIIHLCHHCLLTMIIQNKTRVGARIVAFCVRHHREGRLSAPPRRLFAGLAAILLAVAVAIPTYHWVVRGPASNPDTVAALTLPVVEGEPATAGQKNEKLRALETFRPVPAQIEAATDENQVALSHKEESAPDDFLEETPAGEVFAPEDEGGTTQSTAQEPALNPDQGMFQKDGLLGVVTVLPGETISSLMQRIYGAFTLAAMERVLRANPQVGHPDTILRGDRLHFPAIPAPVSQQTGTWHWVQIAETETLQSAVTLLRGYPTGAPPALLVPFSTNREYKFRIVLGQPVRSRDEAVRLQSLVPRDRGYETLVFNQWPQDAVFYADPYR</sequence>
<dbReference type="RefSeq" id="WP_092119880.1">
    <property type="nucleotide sequence ID" value="NZ_FMXO01000008.1"/>
</dbReference>
<gene>
    <name evidence="4" type="ORF">SAMN05660653_01652</name>
</gene>
<keyword evidence="2" id="KW-1133">Transmembrane helix</keyword>
<dbReference type="InterPro" id="IPR008861">
    <property type="entry name" value="GpX-like"/>
</dbReference>
<dbReference type="EMBL" id="FMXO01000008">
    <property type="protein sequence ID" value="SDB34315.1"/>
    <property type="molecule type" value="Genomic_DNA"/>
</dbReference>
<organism evidence="4 5">
    <name type="scientific">Desulfonatronum thiosulfatophilum</name>
    <dbReference type="NCBI Taxonomy" id="617002"/>
    <lineage>
        <taxon>Bacteria</taxon>
        <taxon>Pseudomonadati</taxon>
        <taxon>Thermodesulfobacteriota</taxon>
        <taxon>Desulfovibrionia</taxon>
        <taxon>Desulfovibrionales</taxon>
        <taxon>Desulfonatronaceae</taxon>
        <taxon>Desulfonatronum</taxon>
    </lineage>
</organism>
<dbReference type="OrthoDB" id="5416002at2"/>
<evidence type="ECO:0000259" key="3">
    <source>
        <dbReference type="Pfam" id="PF13401"/>
    </source>
</evidence>
<feature type="domain" description="ORC1/DEAH AAA+ ATPase" evidence="3">
    <location>
        <begin position="43"/>
        <end position="175"/>
    </location>
</feature>
<proteinExistence type="predicted"/>